<dbReference type="Proteomes" id="UP000499080">
    <property type="component" value="Unassembled WGS sequence"/>
</dbReference>
<sequence length="89" mass="9604">MFWREPLQCSKISHTSSADARYCGRKRENPYDIESDSGPMASPTTEPNKGWQLPALGFPASALAMMLAGTYALGVTPGTVTTLNAKPKE</sequence>
<comment type="caution">
    <text evidence="2">The sequence shown here is derived from an EMBL/GenBank/DDBJ whole genome shotgun (WGS) entry which is preliminary data.</text>
</comment>
<protein>
    <submittedName>
        <fullName evidence="2">Uncharacterized protein</fullName>
    </submittedName>
</protein>
<organism evidence="2 3">
    <name type="scientific">Araneus ventricosus</name>
    <name type="common">Orbweaver spider</name>
    <name type="synonym">Epeira ventricosa</name>
    <dbReference type="NCBI Taxonomy" id="182803"/>
    <lineage>
        <taxon>Eukaryota</taxon>
        <taxon>Metazoa</taxon>
        <taxon>Ecdysozoa</taxon>
        <taxon>Arthropoda</taxon>
        <taxon>Chelicerata</taxon>
        <taxon>Arachnida</taxon>
        <taxon>Araneae</taxon>
        <taxon>Araneomorphae</taxon>
        <taxon>Entelegynae</taxon>
        <taxon>Araneoidea</taxon>
        <taxon>Araneidae</taxon>
        <taxon>Araneus</taxon>
    </lineage>
</organism>
<dbReference type="EMBL" id="BGPR01006896">
    <property type="protein sequence ID" value="GBN22694.1"/>
    <property type="molecule type" value="Genomic_DNA"/>
</dbReference>
<evidence type="ECO:0000313" key="2">
    <source>
        <dbReference type="EMBL" id="GBN22694.1"/>
    </source>
</evidence>
<feature type="region of interest" description="Disordered" evidence="1">
    <location>
        <begin position="28"/>
        <end position="48"/>
    </location>
</feature>
<keyword evidence="3" id="KW-1185">Reference proteome</keyword>
<dbReference type="AlphaFoldDB" id="A0A4Y2M854"/>
<evidence type="ECO:0000313" key="3">
    <source>
        <dbReference type="Proteomes" id="UP000499080"/>
    </source>
</evidence>
<proteinExistence type="predicted"/>
<accession>A0A4Y2M854</accession>
<evidence type="ECO:0000256" key="1">
    <source>
        <dbReference type="SAM" id="MobiDB-lite"/>
    </source>
</evidence>
<gene>
    <name evidence="2" type="ORF">AVEN_68032_1</name>
</gene>
<reference evidence="2 3" key="1">
    <citation type="journal article" date="2019" name="Sci. Rep.">
        <title>Orb-weaving spider Araneus ventricosus genome elucidates the spidroin gene catalogue.</title>
        <authorList>
            <person name="Kono N."/>
            <person name="Nakamura H."/>
            <person name="Ohtoshi R."/>
            <person name="Moran D.A.P."/>
            <person name="Shinohara A."/>
            <person name="Yoshida Y."/>
            <person name="Fujiwara M."/>
            <person name="Mori M."/>
            <person name="Tomita M."/>
            <person name="Arakawa K."/>
        </authorList>
    </citation>
    <scope>NUCLEOTIDE SEQUENCE [LARGE SCALE GENOMIC DNA]</scope>
</reference>
<name>A0A4Y2M854_ARAVE</name>